<organism evidence="2 3">
    <name type="scientific">Labilithrix luteola</name>
    <dbReference type="NCBI Taxonomy" id="1391654"/>
    <lineage>
        <taxon>Bacteria</taxon>
        <taxon>Pseudomonadati</taxon>
        <taxon>Myxococcota</taxon>
        <taxon>Polyangia</taxon>
        <taxon>Polyangiales</taxon>
        <taxon>Labilitrichaceae</taxon>
        <taxon>Labilithrix</taxon>
    </lineage>
</organism>
<dbReference type="InterPro" id="IPR009875">
    <property type="entry name" value="PilZ_domain"/>
</dbReference>
<evidence type="ECO:0000313" key="3">
    <source>
        <dbReference type="Proteomes" id="UP000064967"/>
    </source>
</evidence>
<gene>
    <name evidence="2" type="ORF">AKJ09_07634</name>
</gene>
<reference evidence="2 3" key="1">
    <citation type="submission" date="2015-08" db="EMBL/GenBank/DDBJ databases">
        <authorList>
            <person name="Babu N.S."/>
            <person name="Beckwith C.J."/>
            <person name="Beseler K.G."/>
            <person name="Brison A."/>
            <person name="Carone J.V."/>
            <person name="Caskin T.P."/>
            <person name="Diamond M."/>
            <person name="Durham M.E."/>
            <person name="Foxe J.M."/>
            <person name="Go M."/>
            <person name="Henderson B.A."/>
            <person name="Jones I.B."/>
            <person name="McGettigan J.A."/>
            <person name="Micheletti S.J."/>
            <person name="Nasrallah M.E."/>
            <person name="Ortiz D."/>
            <person name="Piller C.R."/>
            <person name="Privatt S.R."/>
            <person name="Schneider S.L."/>
            <person name="Sharp S."/>
            <person name="Smith T.C."/>
            <person name="Stanton J.D."/>
            <person name="Ullery H.E."/>
            <person name="Wilson R.J."/>
            <person name="Serrano M.G."/>
            <person name="Buck G."/>
            <person name="Lee V."/>
            <person name="Wang Y."/>
            <person name="Carvalho R."/>
            <person name="Voegtly L."/>
            <person name="Shi R."/>
            <person name="Duckworth R."/>
            <person name="Johnson A."/>
            <person name="Loviza R."/>
            <person name="Walstead R."/>
            <person name="Shah Z."/>
            <person name="Kiflezghi M."/>
            <person name="Wade K."/>
            <person name="Ball S.L."/>
            <person name="Bradley K.W."/>
            <person name="Asai D.J."/>
            <person name="Bowman C.A."/>
            <person name="Russell D.A."/>
            <person name="Pope W.H."/>
            <person name="Jacobs-Sera D."/>
            <person name="Hendrix R.W."/>
            <person name="Hatfull G.F."/>
        </authorList>
    </citation>
    <scope>NUCLEOTIDE SEQUENCE [LARGE SCALE GENOMIC DNA]</scope>
    <source>
        <strain evidence="2 3">DSM 27648</strain>
    </source>
</reference>
<dbReference type="OrthoDB" id="5381600at2"/>
<dbReference type="RefSeq" id="WP_146652158.1">
    <property type="nucleotide sequence ID" value="NZ_CP012333.1"/>
</dbReference>
<evidence type="ECO:0000259" key="1">
    <source>
        <dbReference type="Pfam" id="PF07238"/>
    </source>
</evidence>
<dbReference type="InterPro" id="IPR011752">
    <property type="entry name" value="PilV_Myxo-type"/>
</dbReference>
<evidence type="ECO:0000313" key="2">
    <source>
        <dbReference type="EMBL" id="AKV00971.1"/>
    </source>
</evidence>
<dbReference type="Gene3D" id="2.40.10.220">
    <property type="entry name" value="predicted glycosyltransferase like domains"/>
    <property type="match status" value="1"/>
</dbReference>
<dbReference type="GO" id="GO:0035438">
    <property type="term" value="F:cyclic-di-GMP binding"/>
    <property type="evidence" value="ECO:0007669"/>
    <property type="project" value="InterPro"/>
</dbReference>
<dbReference type="AlphaFoldDB" id="A0A0K1Q559"/>
<dbReference type="PATRIC" id="fig|1391654.3.peg.7745"/>
<feature type="domain" description="PilZ" evidence="1">
    <location>
        <begin position="16"/>
        <end position="118"/>
    </location>
</feature>
<dbReference type="Pfam" id="PF07238">
    <property type="entry name" value="PilZ"/>
    <property type="match status" value="1"/>
</dbReference>
<dbReference type="EMBL" id="CP012333">
    <property type="protein sequence ID" value="AKV00971.1"/>
    <property type="molecule type" value="Genomic_DNA"/>
</dbReference>
<dbReference type="Proteomes" id="UP000064967">
    <property type="component" value="Chromosome"/>
</dbReference>
<dbReference type="KEGG" id="llu:AKJ09_07634"/>
<proteinExistence type="predicted"/>
<protein>
    <submittedName>
        <fullName evidence="2">Signal recognition particle receptor protein FtsY</fullName>
    </submittedName>
</protein>
<name>A0A0K1Q559_9BACT</name>
<dbReference type="SUPFAM" id="SSF141371">
    <property type="entry name" value="PilZ domain-like"/>
    <property type="match status" value="1"/>
</dbReference>
<sequence length="128" mass="14374">MADAARKIDEQEHSDVRRSARASVYVNVDITSEHNFWTDMTMNIAEGGVFVATHQEVPLGTVLVVNMMLPRERAAIVAFAEVRWTRAYSGQADVPPGLGLAFVHVEDDGLTRIRRFLATVREPLFFED</sequence>
<keyword evidence="3" id="KW-1185">Reference proteome</keyword>
<accession>A0A0K1Q559</accession>
<keyword evidence="2" id="KW-0675">Receptor</keyword>
<dbReference type="NCBIfam" id="TIGR02266">
    <property type="entry name" value="gmx_TIGR02266"/>
    <property type="match status" value="1"/>
</dbReference>
<dbReference type="STRING" id="1391654.AKJ09_07634"/>